<dbReference type="PANTHER" id="PTHR47660:SF2">
    <property type="entry name" value="TRANSCRIPTION FACTOR WITH C2H2 AND ZN(2)-CYS(6) DNA BINDING DOMAIN (EUROFUNG)"/>
    <property type="match status" value="1"/>
</dbReference>
<dbReference type="EMBL" id="JAHMHQ010000024">
    <property type="protein sequence ID" value="KAK1624500.1"/>
    <property type="molecule type" value="Genomic_DNA"/>
</dbReference>
<dbReference type="SMART" id="SM00066">
    <property type="entry name" value="GAL4"/>
    <property type="match status" value="1"/>
</dbReference>
<dbReference type="Gene3D" id="4.10.240.10">
    <property type="entry name" value="Zn(2)-C6 fungal-type DNA-binding domain"/>
    <property type="match status" value="1"/>
</dbReference>
<dbReference type="Proteomes" id="UP001243989">
    <property type="component" value="Unassembled WGS sequence"/>
</dbReference>
<dbReference type="GO" id="GO:0000981">
    <property type="term" value="F:DNA-binding transcription factor activity, RNA polymerase II-specific"/>
    <property type="evidence" value="ECO:0007669"/>
    <property type="project" value="InterPro"/>
</dbReference>
<comment type="caution">
    <text evidence="8">The sequence shown here is derived from an EMBL/GenBank/DDBJ whole genome shotgun (WGS) entry which is preliminary data.</text>
</comment>
<dbReference type="Pfam" id="PF00172">
    <property type="entry name" value="Zn_clus"/>
    <property type="match status" value="1"/>
</dbReference>
<evidence type="ECO:0000313" key="9">
    <source>
        <dbReference type="Proteomes" id="UP001243989"/>
    </source>
</evidence>
<reference evidence="8" key="1">
    <citation type="submission" date="2021-06" db="EMBL/GenBank/DDBJ databases">
        <title>Comparative genomics, transcriptomics and evolutionary studies reveal genomic signatures of adaptation to plant cell wall in hemibiotrophic fungi.</title>
        <authorList>
            <consortium name="DOE Joint Genome Institute"/>
            <person name="Baroncelli R."/>
            <person name="Diaz J.F."/>
            <person name="Benocci T."/>
            <person name="Peng M."/>
            <person name="Battaglia E."/>
            <person name="Haridas S."/>
            <person name="Andreopoulos W."/>
            <person name="Labutti K."/>
            <person name="Pangilinan J."/>
            <person name="Floch G.L."/>
            <person name="Makela M.R."/>
            <person name="Henrissat B."/>
            <person name="Grigoriev I.V."/>
            <person name="Crouch J.A."/>
            <person name="De Vries R.P."/>
            <person name="Sukno S.A."/>
            <person name="Thon M.R."/>
        </authorList>
    </citation>
    <scope>NUCLEOTIDE SEQUENCE</scope>
    <source>
        <strain evidence="8">CBS 102054</strain>
    </source>
</reference>
<keyword evidence="3" id="KW-0805">Transcription regulation</keyword>
<evidence type="ECO:0000259" key="7">
    <source>
        <dbReference type="PROSITE" id="PS50048"/>
    </source>
</evidence>
<evidence type="ECO:0000256" key="5">
    <source>
        <dbReference type="ARBA" id="ARBA00023242"/>
    </source>
</evidence>
<dbReference type="GeneID" id="85479964"/>
<feature type="domain" description="Zn(2)-C6 fungal-type" evidence="7">
    <location>
        <begin position="17"/>
        <end position="47"/>
    </location>
</feature>
<dbReference type="SUPFAM" id="SSF57701">
    <property type="entry name" value="Zn2/Cys6 DNA-binding domain"/>
    <property type="match status" value="1"/>
</dbReference>
<feature type="region of interest" description="Disordered" evidence="6">
    <location>
        <begin position="49"/>
        <end position="85"/>
    </location>
</feature>
<keyword evidence="9" id="KW-1185">Reference proteome</keyword>
<dbReference type="CDD" id="cd00067">
    <property type="entry name" value="GAL4"/>
    <property type="match status" value="1"/>
</dbReference>
<dbReference type="InterPro" id="IPR036864">
    <property type="entry name" value="Zn2-C6_fun-type_DNA-bd_sf"/>
</dbReference>
<evidence type="ECO:0000256" key="2">
    <source>
        <dbReference type="ARBA" id="ARBA00022833"/>
    </source>
</evidence>
<proteinExistence type="predicted"/>
<dbReference type="PANTHER" id="PTHR47660">
    <property type="entry name" value="TRANSCRIPTION FACTOR WITH C2H2 AND ZN(2)-CYS(6) DNA BINDING DOMAIN (EUROFUNG)-RELATED-RELATED"/>
    <property type="match status" value="1"/>
</dbReference>
<evidence type="ECO:0000256" key="4">
    <source>
        <dbReference type="ARBA" id="ARBA00023163"/>
    </source>
</evidence>
<keyword evidence="2" id="KW-0862">Zinc</keyword>
<sequence length="433" mass="48481">MSNSFFERANPPPRRKTCIACIKAKRRCDHGQPACLRCSRRNIACDYSAPPATNRSEGNAGDLVPRTPKSRRQQHLSSPTQVSAPLLGDGAGLGASLIPWSQNPDLLPLDMGNLEDVNFDLAFDELITSDAFFEGPLIAPSLTPKPDEMLVPSYDAPSGSLEALVASRLQYSLDEIKKVPTIVVMENQAPWSHPYLYRAHMPIDMQDAQACCALYIAKNSINASFILRTIQARAHELLASPKPKSRLDILARLHAILLYQIIRLFDGDISMRASAQHTLSSLEQTILALLPFVKWEQAQPTTGPAQDYSTCPTKDFWQEWIFQESARRTIFFTCFFLVAYSVLVDTLTNGCEQRYMFCQSWTMSAHLWKAPTVVEFAVAWKEKQHLVITEQCFEEALRDAAADDIDAFGRILMVGAMGIEDARLWFYNRGGSL</sequence>
<name>A0AAI9ZH78_9PEZI</name>
<evidence type="ECO:0000256" key="3">
    <source>
        <dbReference type="ARBA" id="ARBA00023015"/>
    </source>
</evidence>
<accession>A0AAI9ZH78</accession>
<evidence type="ECO:0000256" key="6">
    <source>
        <dbReference type="SAM" id="MobiDB-lite"/>
    </source>
</evidence>
<dbReference type="RefSeq" id="XP_060440495.1">
    <property type="nucleotide sequence ID" value="XM_060595102.1"/>
</dbReference>
<gene>
    <name evidence="8" type="ORF">BDP81DRAFT_484309</name>
</gene>
<protein>
    <recommendedName>
        <fullName evidence="7">Zn(2)-C6 fungal-type domain-containing protein</fullName>
    </recommendedName>
</protein>
<keyword evidence="5" id="KW-0539">Nucleus</keyword>
<evidence type="ECO:0000256" key="1">
    <source>
        <dbReference type="ARBA" id="ARBA00022723"/>
    </source>
</evidence>
<dbReference type="PROSITE" id="PS50048">
    <property type="entry name" value="ZN2_CY6_FUNGAL_2"/>
    <property type="match status" value="1"/>
</dbReference>
<keyword evidence="1" id="KW-0479">Metal-binding</keyword>
<evidence type="ECO:0000313" key="8">
    <source>
        <dbReference type="EMBL" id="KAK1624500.1"/>
    </source>
</evidence>
<dbReference type="InterPro" id="IPR001138">
    <property type="entry name" value="Zn2Cys6_DnaBD"/>
</dbReference>
<dbReference type="AlphaFoldDB" id="A0AAI9ZH78"/>
<organism evidence="8 9">
    <name type="scientific">Colletotrichum phormii</name>
    <dbReference type="NCBI Taxonomy" id="359342"/>
    <lineage>
        <taxon>Eukaryota</taxon>
        <taxon>Fungi</taxon>
        <taxon>Dikarya</taxon>
        <taxon>Ascomycota</taxon>
        <taxon>Pezizomycotina</taxon>
        <taxon>Sordariomycetes</taxon>
        <taxon>Hypocreomycetidae</taxon>
        <taxon>Glomerellales</taxon>
        <taxon>Glomerellaceae</taxon>
        <taxon>Colletotrichum</taxon>
        <taxon>Colletotrichum acutatum species complex</taxon>
    </lineage>
</organism>
<dbReference type="GO" id="GO:0008270">
    <property type="term" value="F:zinc ion binding"/>
    <property type="evidence" value="ECO:0007669"/>
    <property type="project" value="InterPro"/>
</dbReference>
<keyword evidence="4" id="KW-0804">Transcription</keyword>